<feature type="transmembrane region" description="Helical" evidence="1">
    <location>
        <begin position="42"/>
        <end position="68"/>
    </location>
</feature>
<evidence type="ECO:0000313" key="3">
    <source>
        <dbReference type="Proteomes" id="UP001501676"/>
    </source>
</evidence>
<feature type="transmembrane region" description="Helical" evidence="1">
    <location>
        <begin position="89"/>
        <end position="110"/>
    </location>
</feature>
<proteinExistence type="predicted"/>
<dbReference type="InterPro" id="IPR025058">
    <property type="entry name" value="DUF3995"/>
</dbReference>
<gene>
    <name evidence="2" type="ORF">GCM10020369_40060</name>
</gene>
<comment type="caution">
    <text evidence="2">The sequence shown here is derived from an EMBL/GenBank/DDBJ whole genome shotgun (WGS) entry which is preliminary data.</text>
</comment>
<keyword evidence="3" id="KW-1185">Reference proteome</keyword>
<keyword evidence="1" id="KW-1133">Transmembrane helix</keyword>
<keyword evidence="1" id="KW-0812">Transmembrane</keyword>
<protein>
    <submittedName>
        <fullName evidence="2">DUF3995 domain-containing protein</fullName>
    </submittedName>
</protein>
<dbReference type="Pfam" id="PF13160">
    <property type="entry name" value="DUF3995"/>
    <property type="match status" value="1"/>
</dbReference>
<feature type="transmembrane region" description="Helical" evidence="1">
    <location>
        <begin position="122"/>
        <end position="145"/>
    </location>
</feature>
<dbReference type="EMBL" id="BAAAYN010000024">
    <property type="protein sequence ID" value="GAA3389541.1"/>
    <property type="molecule type" value="Genomic_DNA"/>
</dbReference>
<evidence type="ECO:0000313" key="2">
    <source>
        <dbReference type="EMBL" id="GAA3389541.1"/>
    </source>
</evidence>
<keyword evidence="1" id="KW-0472">Membrane</keyword>
<dbReference type="RefSeq" id="WP_345729682.1">
    <property type="nucleotide sequence ID" value="NZ_BAAAYN010000024.1"/>
</dbReference>
<sequence>MKWFVAACVAGLVHAAFSAYWALGGTWLLDTVGALADELRGMGAGTLLLTIGTVALVKAAGAVVPLLVERGRFPRLRRPVRALSWAGGALLVVYGGVNTVVAGAVLLGWISTDEPVDRASMLGHALLWDPLFALWGALLLVGLAVTRR</sequence>
<evidence type="ECO:0000256" key="1">
    <source>
        <dbReference type="SAM" id="Phobius"/>
    </source>
</evidence>
<name>A0ABP6SZR1_9ACTN</name>
<accession>A0ABP6SZR1</accession>
<reference evidence="3" key="1">
    <citation type="journal article" date="2019" name="Int. J. Syst. Evol. Microbiol.">
        <title>The Global Catalogue of Microorganisms (GCM) 10K type strain sequencing project: providing services to taxonomists for standard genome sequencing and annotation.</title>
        <authorList>
            <consortium name="The Broad Institute Genomics Platform"/>
            <consortium name="The Broad Institute Genome Sequencing Center for Infectious Disease"/>
            <person name="Wu L."/>
            <person name="Ma J."/>
        </authorList>
    </citation>
    <scope>NUCLEOTIDE SEQUENCE [LARGE SCALE GENOMIC DNA]</scope>
    <source>
        <strain evidence="3">JCM 9458</strain>
    </source>
</reference>
<organism evidence="2 3">
    <name type="scientific">Cryptosporangium minutisporangium</name>
    <dbReference type="NCBI Taxonomy" id="113569"/>
    <lineage>
        <taxon>Bacteria</taxon>
        <taxon>Bacillati</taxon>
        <taxon>Actinomycetota</taxon>
        <taxon>Actinomycetes</taxon>
        <taxon>Cryptosporangiales</taxon>
        <taxon>Cryptosporangiaceae</taxon>
        <taxon>Cryptosporangium</taxon>
    </lineage>
</organism>
<dbReference type="Proteomes" id="UP001501676">
    <property type="component" value="Unassembled WGS sequence"/>
</dbReference>